<dbReference type="InterPro" id="IPR002420">
    <property type="entry name" value="PI3K-type_C2_dom"/>
</dbReference>
<accession>A0A1X2G3A0</accession>
<dbReference type="SMART" id="SM00142">
    <property type="entry name" value="PI3K_C2"/>
    <property type="match status" value="1"/>
</dbReference>
<keyword evidence="3" id="KW-0808">Transferase</keyword>
<proteinExistence type="inferred from homology"/>
<dbReference type="GO" id="GO:0016301">
    <property type="term" value="F:kinase activity"/>
    <property type="evidence" value="ECO:0007669"/>
    <property type="project" value="UniProtKB-KW"/>
</dbReference>
<evidence type="ECO:0000256" key="1">
    <source>
        <dbReference type="PROSITE-ProRule" id="PRU00880"/>
    </source>
</evidence>
<dbReference type="Pfam" id="PF00792">
    <property type="entry name" value="PI3K_C2"/>
    <property type="match status" value="1"/>
</dbReference>
<evidence type="ECO:0000259" key="2">
    <source>
        <dbReference type="PROSITE" id="PS51547"/>
    </source>
</evidence>
<keyword evidence="4" id="KW-1185">Reference proteome</keyword>
<protein>
    <submittedName>
        <fullName evidence="3">Phosphoinositide 3-kinase</fullName>
    </submittedName>
</protein>
<dbReference type="Gene3D" id="2.60.40.150">
    <property type="entry name" value="C2 domain"/>
    <property type="match status" value="1"/>
</dbReference>
<dbReference type="SUPFAM" id="SSF49562">
    <property type="entry name" value="C2 domain (Calcium/lipid-binding domain, CaLB)"/>
    <property type="match status" value="1"/>
</dbReference>
<reference evidence="3 4" key="1">
    <citation type="submission" date="2016-07" db="EMBL/GenBank/DDBJ databases">
        <title>Pervasive Adenine N6-methylation of Active Genes in Fungi.</title>
        <authorList>
            <consortium name="DOE Joint Genome Institute"/>
            <person name="Mondo S.J."/>
            <person name="Dannebaum R.O."/>
            <person name="Kuo R.C."/>
            <person name="Labutti K."/>
            <person name="Haridas S."/>
            <person name="Kuo A."/>
            <person name="Salamov A."/>
            <person name="Ahrendt S.R."/>
            <person name="Lipzen A."/>
            <person name="Sullivan W."/>
            <person name="Andreopoulos W.B."/>
            <person name="Clum A."/>
            <person name="Lindquist E."/>
            <person name="Daum C."/>
            <person name="Ramamoorthy G.K."/>
            <person name="Gryganskyi A."/>
            <person name="Culley D."/>
            <person name="Magnuson J.K."/>
            <person name="James T.Y."/>
            <person name="O'Malley M.A."/>
            <person name="Stajich J.E."/>
            <person name="Spatafora J.W."/>
            <person name="Visel A."/>
            <person name="Grigoriev I.V."/>
        </authorList>
    </citation>
    <scope>NUCLEOTIDE SEQUENCE [LARGE SCALE GENOMIC DNA]</scope>
    <source>
        <strain evidence="3 4">NRRL 3301</strain>
    </source>
</reference>
<comment type="caution">
    <text evidence="3">The sequence shown here is derived from an EMBL/GenBank/DDBJ whole genome shotgun (WGS) entry which is preliminary data.</text>
</comment>
<evidence type="ECO:0000313" key="3">
    <source>
        <dbReference type="EMBL" id="ORX43564.1"/>
    </source>
</evidence>
<gene>
    <name evidence="3" type="ORF">DM01DRAFT_1199093</name>
</gene>
<comment type="similarity">
    <text evidence="1">Belongs to the PI3/PI4-kinase family.</text>
</comment>
<dbReference type="STRING" id="101127.A0A1X2G3A0"/>
<organism evidence="3 4">
    <name type="scientific">Hesseltinella vesiculosa</name>
    <dbReference type="NCBI Taxonomy" id="101127"/>
    <lineage>
        <taxon>Eukaryota</taxon>
        <taxon>Fungi</taxon>
        <taxon>Fungi incertae sedis</taxon>
        <taxon>Mucoromycota</taxon>
        <taxon>Mucoromycotina</taxon>
        <taxon>Mucoromycetes</taxon>
        <taxon>Mucorales</taxon>
        <taxon>Cunninghamellaceae</taxon>
        <taxon>Hesseltinella</taxon>
    </lineage>
</organism>
<keyword evidence="3" id="KW-0418">Kinase</keyword>
<name>A0A1X2G3A0_9FUNG</name>
<sequence>MVLSHYLLTSNDTDYYVTVQVYGDNKPLTLPVRTKFKAFRHQLKWDEWLTLPIKYCDLPSSAQLAVSVWCTRSPRKVTPIGGSTMSIFGKHRKTQIVSMG</sequence>
<evidence type="ECO:0000313" key="4">
    <source>
        <dbReference type="Proteomes" id="UP000242146"/>
    </source>
</evidence>
<dbReference type="InterPro" id="IPR035892">
    <property type="entry name" value="C2_domain_sf"/>
</dbReference>
<dbReference type="Proteomes" id="UP000242146">
    <property type="component" value="Unassembled WGS sequence"/>
</dbReference>
<dbReference type="AlphaFoldDB" id="A0A1X2G3A0"/>
<dbReference type="PROSITE" id="PS51547">
    <property type="entry name" value="C2_PI3K"/>
    <property type="match status" value="1"/>
</dbReference>
<feature type="domain" description="C2 PI3K-type" evidence="2">
    <location>
        <begin position="1"/>
        <end position="100"/>
    </location>
</feature>
<dbReference type="EMBL" id="MCGT01000054">
    <property type="protein sequence ID" value="ORX43564.1"/>
    <property type="molecule type" value="Genomic_DNA"/>
</dbReference>
<dbReference type="OrthoDB" id="67688at2759"/>